<gene>
    <name evidence="1" type="ORF">H2201_007903</name>
</gene>
<proteinExistence type="predicted"/>
<name>A0ABQ9NL26_9PEZI</name>
<evidence type="ECO:0000313" key="2">
    <source>
        <dbReference type="Proteomes" id="UP001172684"/>
    </source>
</evidence>
<keyword evidence="2" id="KW-1185">Reference proteome</keyword>
<organism evidence="1 2">
    <name type="scientific">Coniosporium apollinis</name>
    <dbReference type="NCBI Taxonomy" id="61459"/>
    <lineage>
        <taxon>Eukaryota</taxon>
        <taxon>Fungi</taxon>
        <taxon>Dikarya</taxon>
        <taxon>Ascomycota</taxon>
        <taxon>Pezizomycotina</taxon>
        <taxon>Dothideomycetes</taxon>
        <taxon>Dothideomycetes incertae sedis</taxon>
        <taxon>Coniosporium</taxon>
    </lineage>
</organism>
<dbReference type="Proteomes" id="UP001172684">
    <property type="component" value="Unassembled WGS sequence"/>
</dbReference>
<evidence type="ECO:0000313" key="1">
    <source>
        <dbReference type="EMBL" id="KAJ9658122.1"/>
    </source>
</evidence>
<comment type="caution">
    <text evidence="1">The sequence shown here is derived from an EMBL/GenBank/DDBJ whole genome shotgun (WGS) entry which is preliminary data.</text>
</comment>
<dbReference type="EMBL" id="JAPDRL010000091">
    <property type="protein sequence ID" value="KAJ9658122.1"/>
    <property type="molecule type" value="Genomic_DNA"/>
</dbReference>
<sequence length="203" mass="22625">MSQYAIGTMVYVPDWNIPGLDLCGNHPAIIINRLPGDTYSIMMMTTFNGLDAATGALRLGKREENYVPMANRGVFTRDRRPTLQPTADSHWLEKHGFVDASEIHNVESRYLQPLNGQLRVRLDANSFQRLLAIHRELERKRLMESSSAAPKGMIKTKAEIQATFKAQVAESRAKAHALATGGVRSHSDTAKTRVDFIADHIPS</sequence>
<accession>A0ABQ9NL26</accession>
<reference evidence="1" key="1">
    <citation type="submission" date="2022-10" db="EMBL/GenBank/DDBJ databases">
        <title>Culturing micro-colonial fungi from biological soil crusts in the Mojave desert and describing Neophaeococcomyces mojavensis, and introducing the new genera and species Taxawa tesnikishii.</title>
        <authorList>
            <person name="Kurbessoian T."/>
            <person name="Stajich J.E."/>
        </authorList>
    </citation>
    <scope>NUCLEOTIDE SEQUENCE</scope>
    <source>
        <strain evidence="1">TK_1</strain>
    </source>
</reference>
<protein>
    <submittedName>
        <fullName evidence="1">Uncharacterized protein</fullName>
    </submittedName>
</protein>